<evidence type="ECO:0000256" key="15">
    <source>
        <dbReference type="PIRSR" id="PIRSR002937-1"/>
    </source>
</evidence>
<evidence type="ECO:0000259" key="17">
    <source>
        <dbReference type="PROSITE" id="PS50110"/>
    </source>
</evidence>
<dbReference type="EMBL" id="CP058649">
    <property type="protein sequence ID" value="QUI23793.1"/>
    <property type="molecule type" value="Genomic_DNA"/>
</dbReference>
<dbReference type="PANTHER" id="PTHR48111">
    <property type="entry name" value="REGULATOR OF RPOS"/>
    <property type="match status" value="1"/>
</dbReference>
<reference evidence="18" key="1">
    <citation type="submission" date="2020-07" db="EMBL/GenBank/DDBJ databases">
        <title>Vallitalea pronyensis genome.</title>
        <authorList>
            <person name="Postec A."/>
        </authorList>
    </citation>
    <scope>NUCLEOTIDE SEQUENCE</scope>
    <source>
        <strain evidence="18">FatNI3</strain>
    </source>
</reference>
<dbReference type="PROSITE" id="PS50110">
    <property type="entry name" value="RESPONSE_REGULATORY"/>
    <property type="match status" value="1"/>
</dbReference>
<gene>
    <name evidence="18" type="primary">spo0A</name>
    <name evidence="18" type="ORF">HZI73_16500</name>
</gene>
<dbReference type="GO" id="GO:0032993">
    <property type="term" value="C:protein-DNA complex"/>
    <property type="evidence" value="ECO:0007669"/>
    <property type="project" value="TreeGrafter"/>
</dbReference>
<feature type="domain" description="Response regulatory" evidence="17">
    <location>
        <begin position="21"/>
        <end position="140"/>
    </location>
</feature>
<evidence type="ECO:0000313" key="18">
    <source>
        <dbReference type="EMBL" id="QUI23793.1"/>
    </source>
</evidence>
<dbReference type="GO" id="GO:0005829">
    <property type="term" value="C:cytosol"/>
    <property type="evidence" value="ECO:0007669"/>
    <property type="project" value="TreeGrafter"/>
</dbReference>
<dbReference type="GO" id="GO:0000976">
    <property type="term" value="F:transcription cis-regulatory region binding"/>
    <property type="evidence" value="ECO:0007669"/>
    <property type="project" value="TreeGrafter"/>
</dbReference>
<proteinExistence type="predicted"/>
<organism evidence="18 19">
    <name type="scientific">Vallitalea pronyensis</name>
    <dbReference type="NCBI Taxonomy" id="1348613"/>
    <lineage>
        <taxon>Bacteria</taxon>
        <taxon>Bacillati</taxon>
        <taxon>Bacillota</taxon>
        <taxon>Clostridia</taxon>
        <taxon>Lachnospirales</taxon>
        <taxon>Vallitaleaceae</taxon>
        <taxon>Vallitalea</taxon>
    </lineage>
</organism>
<dbReference type="GO" id="GO:0030435">
    <property type="term" value="P:sporulation resulting in formation of a cellular spore"/>
    <property type="evidence" value="ECO:0007669"/>
    <property type="project" value="UniProtKB-UniRule"/>
</dbReference>
<keyword evidence="4 14" id="KW-0678">Repressor</keyword>
<evidence type="ECO:0000313" key="19">
    <source>
        <dbReference type="Proteomes" id="UP000683246"/>
    </source>
</evidence>
<accession>A0A8J8MM25</accession>
<dbReference type="SUPFAM" id="SSF52172">
    <property type="entry name" value="CheY-like"/>
    <property type="match status" value="1"/>
</dbReference>
<keyword evidence="3 14" id="KW-0963">Cytoplasm</keyword>
<evidence type="ECO:0000256" key="7">
    <source>
        <dbReference type="ARBA" id="ARBA00022969"/>
    </source>
</evidence>
<dbReference type="SUPFAM" id="SSF46894">
    <property type="entry name" value="C-terminal effector domain of the bipartite response regulators"/>
    <property type="match status" value="1"/>
</dbReference>
<dbReference type="InterPro" id="IPR014879">
    <property type="entry name" value="Spo0A_C"/>
</dbReference>
<dbReference type="GO" id="GO:0003700">
    <property type="term" value="F:DNA-binding transcription factor activity"/>
    <property type="evidence" value="ECO:0007669"/>
    <property type="project" value="InterPro"/>
</dbReference>
<feature type="binding site" evidence="15">
    <location>
        <position position="26"/>
    </location>
    <ligand>
        <name>Ca(2+)</name>
        <dbReference type="ChEBI" id="CHEBI:29108"/>
    </ligand>
</feature>
<keyword evidence="6 14" id="KW-0106">Calcium</keyword>
<evidence type="ECO:0000256" key="5">
    <source>
        <dbReference type="ARBA" id="ARBA00022553"/>
    </source>
</evidence>
<dbReference type="CDD" id="cd17561">
    <property type="entry name" value="REC_Spo0A"/>
    <property type="match status" value="1"/>
</dbReference>
<evidence type="ECO:0000256" key="16">
    <source>
        <dbReference type="PROSITE-ProRule" id="PRU00169"/>
    </source>
</evidence>
<evidence type="ECO:0000256" key="3">
    <source>
        <dbReference type="ARBA" id="ARBA00022490"/>
    </source>
</evidence>
<dbReference type="RefSeq" id="WP_212694480.1">
    <property type="nucleotide sequence ID" value="NZ_CP058649.1"/>
</dbReference>
<dbReference type="PIRSF" id="PIRSF002937">
    <property type="entry name" value="Res_reg_Spo0A"/>
    <property type="match status" value="1"/>
</dbReference>
<comment type="function">
    <text evidence="13 14">May play the central regulatory role in sporulation. It may be an element of the effector pathway responsible for the activation of sporulation genes in response to nutritional stress. Spo0A may act in concert with spo0H (a sigma factor) to control the expression of some genes that are critical to the sporulation process.</text>
</comment>
<dbReference type="InterPro" id="IPR039420">
    <property type="entry name" value="WalR-like"/>
</dbReference>
<evidence type="ECO:0000256" key="1">
    <source>
        <dbReference type="ARBA" id="ARBA00004496"/>
    </source>
</evidence>
<evidence type="ECO:0000256" key="8">
    <source>
        <dbReference type="ARBA" id="ARBA00023012"/>
    </source>
</evidence>
<sequence length="281" mass="32024">MKRASRFWEKEGGKRLSDTIKVLISDDSVKMCSILSEYLNQKEDITVIGIANNGEDACRQIKEKEPDVVLLDIIMPQLDGLGVLERMFEDKDVQKIPMFIMLTAVGQEKITSSALNLGAEYYIMKPFDNETIVKRIRQLKGKMQLVKRDRRHDFVHETNSNYSARSLEAEVTNIIHEIGVPAHIKGYQYLRDAIIMAINDMDILNSITKLLYPSIAKKFNTTPSRVERAIRHAIEVAWGRGKMDTIDKLFGYTINHGKGKPTNSEFIALIADKLRLELRVG</sequence>
<dbReference type="AlphaFoldDB" id="A0A8J8MM25"/>
<dbReference type="InterPro" id="IPR036388">
    <property type="entry name" value="WH-like_DNA-bd_sf"/>
</dbReference>
<evidence type="ECO:0000256" key="11">
    <source>
        <dbReference type="ARBA" id="ARBA00023159"/>
    </source>
</evidence>
<dbReference type="Pfam" id="PF08769">
    <property type="entry name" value="Spo0A_C"/>
    <property type="match status" value="1"/>
</dbReference>
<dbReference type="InterPro" id="IPR011006">
    <property type="entry name" value="CheY-like_superfamily"/>
</dbReference>
<feature type="binding site" evidence="15">
    <location>
        <position position="72"/>
    </location>
    <ligand>
        <name>Ca(2+)</name>
        <dbReference type="ChEBI" id="CHEBI:29108"/>
    </ligand>
</feature>
<dbReference type="KEGG" id="vpy:HZI73_16500"/>
<dbReference type="Proteomes" id="UP000683246">
    <property type="component" value="Chromosome"/>
</dbReference>
<dbReference type="GO" id="GO:0000156">
    <property type="term" value="F:phosphorelay response regulator activity"/>
    <property type="evidence" value="ECO:0007669"/>
    <property type="project" value="TreeGrafter"/>
</dbReference>
<dbReference type="PANTHER" id="PTHR48111:SF1">
    <property type="entry name" value="TWO-COMPONENT RESPONSE REGULATOR ORR33"/>
    <property type="match status" value="1"/>
</dbReference>
<dbReference type="NCBIfam" id="TIGR02875">
    <property type="entry name" value="spore_0_A"/>
    <property type="match status" value="1"/>
</dbReference>
<comment type="cofactor">
    <cofactor evidence="14 15">
        <name>Ca(2+)</name>
        <dbReference type="ChEBI" id="CHEBI:29108"/>
    </cofactor>
    <text evidence="14 15">Binds 1 Ca(2+) ion per subunit.</text>
</comment>
<name>A0A8J8MM25_9FIRM</name>
<dbReference type="Pfam" id="PF00072">
    <property type="entry name" value="Response_reg"/>
    <property type="match status" value="1"/>
</dbReference>
<keyword evidence="11 14" id="KW-0010">Activator</keyword>
<dbReference type="GO" id="GO:0042173">
    <property type="term" value="P:regulation of sporulation resulting in formation of a cellular spore"/>
    <property type="evidence" value="ECO:0007669"/>
    <property type="project" value="InterPro"/>
</dbReference>
<dbReference type="InterPro" id="IPR012052">
    <property type="entry name" value="Spore_0_A"/>
</dbReference>
<keyword evidence="10 14" id="KW-0238">DNA-binding</keyword>
<protein>
    <recommendedName>
        <fullName evidence="2 14">Stage 0 sporulation protein A homolog</fullName>
    </recommendedName>
</protein>
<evidence type="ECO:0000256" key="12">
    <source>
        <dbReference type="ARBA" id="ARBA00023163"/>
    </source>
</evidence>
<dbReference type="SMART" id="SM00448">
    <property type="entry name" value="REC"/>
    <property type="match status" value="1"/>
</dbReference>
<dbReference type="GO" id="GO:0005509">
    <property type="term" value="F:calcium ion binding"/>
    <property type="evidence" value="ECO:0007669"/>
    <property type="project" value="UniProtKB-UniRule"/>
</dbReference>
<keyword evidence="7 14" id="KW-0749">Sporulation</keyword>
<keyword evidence="9 14" id="KW-0805">Transcription regulation</keyword>
<dbReference type="GO" id="GO:0051606">
    <property type="term" value="P:detection of stimulus"/>
    <property type="evidence" value="ECO:0007669"/>
    <property type="project" value="UniProtKB-UniRule"/>
</dbReference>
<evidence type="ECO:0000256" key="10">
    <source>
        <dbReference type="ARBA" id="ARBA00023125"/>
    </source>
</evidence>
<dbReference type="Gene3D" id="3.40.50.2300">
    <property type="match status" value="1"/>
</dbReference>
<evidence type="ECO:0000256" key="13">
    <source>
        <dbReference type="ARBA" id="ARBA00024867"/>
    </source>
</evidence>
<evidence type="ECO:0000256" key="14">
    <source>
        <dbReference type="PIRNR" id="PIRNR002937"/>
    </source>
</evidence>
<evidence type="ECO:0000256" key="4">
    <source>
        <dbReference type="ARBA" id="ARBA00022491"/>
    </source>
</evidence>
<dbReference type="InterPro" id="IPR001789">
    <property type="entry name" value="Sig_transdc_resp-reg_receiver"/>
</dbReference>
<dbReference type="InterPro" id="IPR016032">
    <property type="entry name" value="Sig_transdc_resp-reg_C-effctor"/>
</dbReference>
<evidence type="ECO:0000256" key="9">
    <source>
        <dbReference type="ARBA" id="ARBA00023015"/>
    </source>
</evidence>
<evidence type="ECO:0000256" key="2">
    <source>
        <dbReference type="ARBA" id="ARBA00018672"/>
    </source>
</evidence>
<comment type="subcellular location">
    <subcellularLocation>
        <location evidence="1 14">Cytoplasm</location>
    </subcellularLocation>
</comment>
<keyword evidence="5 16" id="KW-0597">Phosphoprotein</keyword>
<feature type="binding site" evidence="15">
    <location>
        <position position="27"/>
    </location>
    <ligand>
        <name>Ca(2+)</name>
        <dbReference type="ChEBI" id="CHEBI:29108"/>
    </ligand>
</feature>
<keyword evidence="8 14" id="KW-0902">Two-component regulatory system</keyword>
<evidence type="ECO:0000256" key="6">
    <source>
        <dbReference type="ARBA" id="ARBA00022837"/>
    </source>
</evidence>
<keyword evidence="12 14" id="KW-0804">Transcription</keyword>
<keyword evidence="19" id="KW-1185">Reference proteome</keyword>
<dbReference type="Gene3D" id="1.10.10.10">
    <property type="entry name" value="Winged helix-like DNA-binding domain superfamily/Winged helix DNA-binding domain"/>
    <property type="match status" value="1"/>
</dbReference>
<feature type="modified residue" description="4-aspartylphosphate" evidence="16">
    <location>
        <position position="72"/>
    </location>
</feature>
<keyword evidence="14 15" id="KW-0479">Metal-binding</keyword>